<dbReference type="Gene3D" id="3.80.10.10">
    <property type="entry name" value="Ribonuclease Inhibitor"/>
    <property type="match status" value="1"/>
</dbReference>
<dbReference type="InterPro" id="IPR027417">
    <property type="entry name" value="P-loop_NTPase"/>
</dbReference>
<evidence type="ECO:0000313" key="2">
    <source>
        <dbReference type="Proteomes" id="UP001633002"/>
    </source>
</evidence>
<dbReference type="InterPro" id="IPR029058">
    <property type="entry name" value="AB_hydrolase_fold"/>
</dbReference>
<dbReference type="PANTHER" id="PTHR47679">
    <property type="entry name" value="PROTEIN TORNADO 1"/>
    <property type="match status" value="1"/>
</dbReference>
<dbReference type="SUPFAM" id="SSF52047">
    <property type="entry name" value="RNI-like"/>
    <property type="match status" value="1"/>
</dbReference>
<sequence length="1352" mass="154554">MESFDEWDLVQRGLTTAEWKAELHAVQCNSSWNEFKLFVDDVDPELLKIRGKLLGQCLSGVQNIRTLTICLLSPASSSSLYLSELVSGLKLNPHPSIDNLSIRYLKKSNDTTYVSEIIRHVTELQELSFIFCDWEGFSEDAAGSLASSIAGAVQLNLNALLFWGNDDSRGLSELLRKIFLAETDSGRRYLPKFDLFAMDIFSEELWGVFPVLASNISSTFITFFGEFSATILWWEAFADALKSSPVMSIDIQQDPSGIEDALRSSRVLPMYIQPITRHRVVAAGTFSILYSKRHSSVLLAVPRRIAWERVFLSLKSNTSVTSLDLSGRSLTDVHFEQLRSLLRVNLTIQEVKLEHTSWRNDGKASVIEETLVRNKKAATEFSILNAAGFEIDKAKVGRIFLCGSPYAGKTQLKLRMMRLYHKRSSSASKPGRFSDSFWERLKRLELRRTKGAEVEVLIDNKERQVFLWDLAGQYIFRALHDLIFPRRNQSMIFIFAFNPLQADSKEIKKDVYDAFALELEEWLKFVASNCQTGDSEHLPEILVVITHKDLMDKYPKSFECGPGSIVLKIVERFEFTFQGVVRLVPKVYHVDARARKDVRPFLDHILVLMDNWSKVHSVLVVCSDISSELLDRAKSFSASPVWSISTFYRFCREFHKSLKSASPEILSTVASYLHDAGRIIIVPEYSGSKIDEPWVIVDPNWCTETFLGTMIALGNHFDVRGASCSGSTVFTSSDGFIDEHDFQRVLQQTLDLMKGEGIERRLLEDLLQRLNLCYRCEDGVSCRYFVPIICGELGERCDLRERKLQWADDHTEGCQYLGYRLQCKETETTSFNKAVFSRFQIDFRRELMKQFGIKETDRGICCGLGLLTVMYDGYEVFVESDEVNGQHVDIMVKSSQPGVKNPRTRMQIISFLQEHFLRKLHRFYASSSGSPGISLVVGVIRTSSVRHLVPIRERRASQHSIALEEWKNKFRLSIDHKFQIDMGAEVDDESLLSFQYKWPDGELELVKDTLGSEDLTDILSYVRDKRIIAQNHEVMKLSDEVYEIYAPLNDYPRLEVVFVHGVPEDESDPKAYLTMWSKRNKETDCWLNTWLTSETEDLRLGRVLTVSYDCGVEKKADNGNMDSFQVAENLTQSLIKWARVGQQSCPVILVGHGLGGLVIKELCCEASRNVEAQNHHAVECRQFLKNVKGIFYYSTPHLGWYQSFSSEVKTGDMMECLQILNKYASRVNFQFEQLRRIYRWRTRGVGESNPTKNLLSRDSDSAMKKLIVEEASARAGTNHVWRKLVWRKLESLKRNVVPLGASIDTLGMYFDSRMNSKSMGLKNCLNIDLVFAVLMKVLGVFRRCFDMMAMLL</sequence>
<dbReference type="SUPFAM" id="SSF52540">
    <property type="entry name" value="P-loop containing nucleoside triphosphate hydrolases"/>
    <property type="match status" value="1"/>
</dbReference>
<dbReference type="Gene3D" id="3.40.50.1820">
    <property type="entry name" value="alpha/beta hydrolase"/>
    <property type="match status" value="1"/>
</dbReference>
<evidence type="ECO:0000313" key="1">
    <source>
        <dbReference type="EMBL" id="KAL3678751.1"/>
    </source>
</evidence>
<dbReference type="SUPFAM" id="SSF53474">
    <property type="entry name" value="alpha/beta-Hydrolases"/>
    <property type="match status" value="1"/>
</dbReference>
<reference evidence="1 2" key="1">
    <citation type="submission" date="2024-09" db="EMBL/GenBank/DDBJ databases">
        <title>Chromosome-scale assembly of Riccia sorocarpa.</title>
        <authorList>
            <person name="Paukszto L."/>
        </authorList>
    </citation>
    <scope>NUCLEOTIDE SEQUENCE [LARGE SCALE GENOMIC DNA]</scope>
    <source>
        <strain evidence="1">LP-2024</strain>
        <tissue evidence="1">Aerial parts of the thallus</tissue>
    </source>
</reference>
<gene>
    <name evidence="1" type="ORF">R1sor_021707</name>
</gene>
<dbReference type="EMBL" id="JBJQOH010000007">
    <property type="protein sequence ID" value="KAL3678751.1"/>
    <property type="molecule type" value="Genomic_DNA"/>
</dbReference>
<dbReference type="Gene3D" id="3.40.50.300">
    <property type="entry name" value="P-loop containing nucleotide triphosphate hydrolases"/>
    <property type="match status" value="1"/>
</dbReference>
<keyword evidence="2" id="KW-1185">Reference proteome</keyword>
<dbReference type="InterPro" id="IPR032675">
    <property type="entry name" value="LRR_dom_sf"/>
</dbReference>
<accession>A0ABD3GJH2</accession>
<dbReference type="PANTHER" id="PTHR47679:SF1">
    <property type="entry name" value="PROTEIN TORNADO 1"/>
    <property type="match status" value="1"/>
</dbReference>
<comment type="caution">
    <text evidence="1">The sequence shown here is derived from an EMBL/GenBank/DDBJ whole genome shotgun (WGS) entry which is preliminary data.</text>
</comment>
<organism evidence="1 2">
    <name type="scientific">Riccia sorocarpa</name>
    <dbReference type="NCBI Taxonomy" id="122646"/>
    <lineage>
        <taxon>Eukaryota</taxon>
        <taxon>Viridiplantae</taxon>
        <taxon>Streptophyta</taxon>
        <taxon>Embryophyta</taxon>
        <taxon>Marchantiophyta</taxon>
        <taxon>Marchantiopsida</taxon>
        <taxon>Marchantiidae</taxon>
        <taxon>Marchantiales</taxon>
        <taxon>Ricciaceae</taxon>
        <taxon>Riccia</taxon>
    </lineage>
</organism>
<dbReference type="Proteomes" id="UP001633002">
    <property type="component" value="Unassembled WGS sequence"/>
</dbReference>
<name>A0ABD3GJH2_9MARC</name>
<proteinExistence type="predicted"/>
<protein>
    <submittedName>
        <fullName evidence="1">Uncharacterized protein</fullName>
    </submittedName>
</protein>